<keyword evidence="7" id="KW-0067">ATP-binding</keyword>
<dbReference type="InterPro" id="IPR011990">
    <property type="entry name" value="TPR-like_helical_dom_sf"/>
</dbReference>
<keyword evidence="9" id="KW-0812">Transmembrane</keyword>
<keyword evidence="4" id="KW-0808">Transferase</keyword>
<dbReference type="SMART" id="SM00028">
    <property type="entry name" value="TPR"/>
    <property type="match status" value="3"/>
</dbReference>
<dbReference type="SUPFAM" id="SSF55874">
    <property type="entry name" value="ATPase domain of HSP90 chaperone/DNA topoisomerase II/histidine kinase"/>
    <property type="match status" value="1"/>
</dbReference>
<keyword evidence="5" id="KW-0547">Nucleotide-binding</keyword>
<evidence type="ECO:0000256" key="7">
    <source>
        <dbReference type="ARBA" id="ARBA00022840"/>
    </source>
</evidence>
<dbReference type="Pfam" id="PF07568">
    <property type="entry name" value="HisKA_2"/>
    <property type="match status" value="1"/>
</dbReference>
<evidence type="ECO:0000256" key="9">
    <source>
        <dbReference type="SAM" id="Phobius"/>
    </source>
</evidence>
<dbReference type="InterPro" id="IPR036890">
    <property type="entry name" value="HATPase_C_sf"/>
</dbReference>
<evidence type="ECO:0000256" key="5">
    <source>
        <dbReference type="ARBA" id="ARBA00022741"/>
    </source>
</evidence>
<dbReference type="EMBL" id="JAFMYV010000004">
    <property type="protein sequence ID" value="MBO0937036.1"/>
    <property type="molecule type" value="Genomic_DNA"/>
</dbReference>
<accession>A0A939GEU2</accession>
<dbReference type="SUPFAM" id="SSF48452">
    <property type="entry name" value="TPR-like"/>
    <property type="match status" value="2"/>
</dbReference>
<dbReference type="Proteomes" id="UP000664034">
    <property type="component" value="Unassembled WGS sequence"/>
</dbReference>
<comment type="caution">
    <text evidence="11">The sequence shown here is derived from an EMBL/GenBank/DDBJ whole genome shotgun (WGS) entry which is preliminary data.</text>
</comment>
<dbReference type="EC" id="2.7.13.3" evidence="2"/>
<dbReference type="AlphaFoldDB" id="A0A939GEU2"/>
<dbReference type="PROSITE" id="PS50005">
    <property type="entry name" value="TPR"/>
    <property type="match status" value="1"/>
</dbReference>
<evidence type="ECO:0000256" key="1">
    <source>
        <dbReference type="ARBA" id="ARBA00000085"/>
    </source>
</evidence>
<keyword evidence="9" id="KW-1133">Transmembrane helix</keyword>
<gene>
    <name evidence="11" type="ORF">J2I47_10815</name>
</gene>
<keyword evidence="12" id="KW-1185">Reference proteome</keyword>
<evidence type="ECO:0000313" key="12">
    <source>
        <dbReference type="Proteomes" id="UP000664034"/>
    </source>
</evidence>
<feature type="repeat" description="TPR" evidence="8">
    <location>
        <begin position="57"/>
        <end position="90"/>
    </location>
</feature>
<dbReference type="Pfam" id="PF13424">
    <property type="entry name" value="TPR_12"/>
    <property type="match status" value="1"/>
</dbReference>
<reference evidence="11" key="1">
    <citation type="submission" date="2021-03" db="EMBL/GenBank/DDBJ databases">
        <title>Fibrella sp. HMF5335 genome sequencing and assembly.</title>
        <authorList>
            <person name="Kang H."/>
            <person name="Kim H."/>
            <person name="Bae S."/>
            <person name="Joh K."/>
        </authorList>
    </citation>
    <scope>NUCLEOTIDE SEQUENCE</scope>
    <source>
        <strain evidence="11">HMF5335</strain>
    </source>
</reference>
<dbReference type="InterPro" id="IPR019734">
    <property type="entry name" value="TPR_rpt"/>
</dbReference>
<evidence type="ECO:0000313" key="11">
    <source>
        <dbReference type="EMBL" id="MBO0937036.1"/>
    </source>
</evidence>
<dbReference type="InterPro" id="IPR011495">
    <property type="entry name" value="Sig_transdc_His_kin_sub2_dim/P"/>
</dbReference>
<proteinExistence type="predicted"/>
<dbReference type="Gene3D" id="1.25.40.10">
    <property type="entry name" value="Tetratricopeptide repeat domain"/>
    <property type="match status" value="2"/>
</dbReference>
<organism evidence="11 12">
    <name type="scientific">Fibrella rubiginis</name>
    <dbReference type="NCBI Taxonomy" id="2817060"/>
    <lineage>
        <taxon>Bacteria</taxon>
        <taxon>Pseudomonadati</taxon>
        <taxon>Bacteroidota</taxon>
        <taxon>Cytophagia</taxon>
        <taxon>Cytophagales</taxon>
        <taxon>Spirosomataceae</taxon>
        <taxon>Fibrella</taxon>
    </lineage>
</organism>
<feature type="domain" description="Histidine kinase" evidence="10">
    <location>
        <begin position="385"/>
        <end position="588"/>
    </location>
</feature>
<dbReference type="RefSeq" id="WP_207364589.1">
    <property type="nucleotide sequence ID" value="NZ_JAFMYV010000004.1"/>
</dbReference>
<dbReference type="GO" id="GO:0004673">
    <property type="term" value="F:protein histidine kinase activity"/>
    <property type="evidence" value="ECO:0007669"/>
    <property type="project" value="UniProtKB-EC"/>
</dbReference>
<sequence length="588" mass="66381">MIRSTLIVCLGILLWLLTSTVGLTQAPIHLKLRPERLAKARALEQKAIREKDSLQLAEAWYLFGKTYVFAGDLPTAQAYFLKALHVHEPRGASFELSRLYVRLSETENKLGRFDEALTYAKRAMLVAQQSRSDKDRALVRAYGNMALLYQDHWAGQLRTDTTKFAQVLTYFRQAEAFCYKLNDTLGIAECNMNIGALLVKRLDKQAIVYLKEALRLFALKHKEGIRVNAMLQLAGAYVTFGKPALAYQALQQAEQFYISHKLNEYDLRLGLETSFVNYYTATGQWQAAFDRLKRQHELERSQILADRDGAISRLNIEYDTEKKEALLATQKRELGLRATNLRTQQWLTLAMVGLLLMAIGLLATFFRLNQKNERISRQNAELVKEQNHRVKNNLQVVSSLLSLQASRLTDEAAKQAVEESQLRVQSMAILHRRLYDGEQLALVDLDEFIRELVNGVLITFGCQSASVRFSIDTIYLSADKATPLGLIMNELTTNACKYAFPGNANPQLWIHCRRKGRLVLLDVADNGPGLTEVDVSQLQTDNLLVAKKRTFGLMLIEAQVTQLNGRGHFDSGGKGLGQGTVFSLEFNA</sequence>
<comment type="catalytic activity">
    <reaction evidence="1">
        <text>ATP + protein L-histidine = ADP + protein N-phospho-L-histidine.</text>
        <dbReference type="EC" id="2.7.13.3"/>
    </reaction>
</comment>
<evidence type="ECO:0000256" key="4">
    <source>
        <dbReference type="ARBA" id="ARBA00022679"/>
    </source>
</evidence>
<keyword evidence="6" id="KW-0418">Kinase</keyword>
<keyword evidence="8" id="KW-0802">TPR repeat</keyword>
<dbReference type="InterPro" id="IPR003594">
    <property type="entry name" value="HATPase_dom"/>
</dbReference>
<evidence type="ECO:0000256" key="2">
    <source>
        <dbReference type="ARBA" id="ARBA00012438"/>
    </source>
</evidence>
<protein>
    <recommendedName>
        <fullName evidence="2">histidine kinase</fullName>
        <ecNumber evidence="2">2.7.13.3</ecNumber>
    </recommendedName>
</protein>
<feature type="transmembrane region" description="Helical" evidence="9">
    <location>
        <begin position="346"/>
        <end position="368"/>
    </location>
</feature>
<dbReference type="PANTHER" id="PTHR41523:SF8">
    <property type="entry name" value="ETHYLENE RESPONSE SENSOR PROTEIN"/>
    <property type="match status" value="1"/>
</dbReference>
<dbReference type="Gene3D" id="3.30.450.20">
    <property type="entry name" value="PAS domain"/>
    <property type="match status" value="1"/>
</dbReference>
<dbReference type="Gene3D" id="3.30.565.10">
    <property type="entry name" value="Histidine kinase-like ATPase, C-terminal domain"/>
    <property type="match status" value="1"/>
</dbReference>
<dbReference type="GO" id="GO:0005524">
    <property type="term" value="F:ATP binding"/>
    <property type="evidence" value="ECO:0007669"/>
    <property type="project" value="UniProtKB-KW"/>
</dbReference>
<evidence type="ECO:0000259" key="10">
    <source>
        <dbReference type="PROSITE" id="PS50109"/>
    </source>
</evidence>
<evidence type="ECO:0000256" key="8">
    <source>
        <dbReference type="PROSITE-ProRule" id="PRU00339"/>
    </source>
</evidence>
<evidence type="ECO:0000256" key="3">
    <source>
        <dbReference type="ARBA" id="ARBA00022553"/>
    </source>
</evidence>
<dbReference type="InterPro" id="IPR005467">
    <property type="entry name" value="His_kinase_dom"/>
</dbReference>
<dbReference type="Pfam" id="PF02518">
    <property type="entry name" value="HATPase_c"/>
    <property type="match status" value="1"/>
</dbReference>
<keyword evidence="9" id="KW-0472">Membrane</keyword>
<keyword evidence="3" id="KW-0597">Phosphoprotein</keyword>
<dbReference type="Pfam" id="PF13181">
    <property type="entry name" value="TPR_8"/>
    <property type="match status" value="1"/>
</dbReference>
<evidence type="ECO:0000256" key="6">
    <source>
        <dbReference type="ARBA" id="ARBA00022777"/>
    </source>
</evidence>
<name>A0A939GEU2_9BACT</name>
<dbReference type="PANTHER" id="PTHR41523">
    <property type="entry name" value="TWO-COMPONENT SYSTEM SENSOR PROTEIN"/>
    <property type="match status" value="1"/>
</dbReference>
<dbReference type="PROSITE" id="PS50109">
    <property type="entry name" value="HIS_KIN"/>
    <property type="match status" value="1"/>
</dbReference>